<dbReference type="GO" id="GO:0003678">
    <property type="term" value="F:DNA helicase activity"/>
    <property type="evidence" value="ECO:0007669"/>
    <property type="project" value="UniProtKB-EC"/>
</dbReference>
<dbReference type="Pfam" id="PF00270">
    <property type="entry name" value="DEAD"/>
    <property type="match status" value="1"/>
</dbReference>
<reference evidence="18 19" key="1">
    <citation type="submission" date="2022-01" db="EMBL/GenBank/DDBJ databases">
        <title>Whole genome-based taxonomy of the Shewanellaceae.</title>
        <authorList>
            <person name="Martin-Rodriguez A.J."/>
        </authorList>
    </citation>
    <scope>NUCLEOTIDE SEQUENCE [LARGE SCALE GENOMIC DNA]</scope>
    <source>
        <strain evidence="18 19">DSM 21332</strain>
    </source>
</reference>
<dbReference type="InterPro" id="IPR014001">
    <property type="entry name" value="Helicase_ATP-bd"/>
</dbReference>
<dbReference type="CDD" id="cd18811">
    <property type="entry name" value="SF2_C_RecG"/>
    <property type="match status" value="1"/>
</dbReference>
<dbReference type="Proteomes" id="UP001202831">
    <property type="component" value="Unassembled WGS sequence"/>
</dbReference>
<accession>A0ABT0NA62</accession>
<evidence type="ECO:0000256" key="7">
    <source>
        <dbReference type="ARBA" id="ARBA00022840"/>
    </source>
</evidence>
<proteinExistence type="inferred from homology"/>
<dbReference type="NCBIfam" id="NF008163">
    <property type="entry name" value="PRK10917.1-1"/>
    <property type="match status" value="1"/>
</dbReference>
<dbReference type="PANTHER" id="PTHR47964:SF1">
    <property type="entry name" value="ATP-DEPENDENT DNA HELICASE HOMOLOG RECG, CHLOROPLASTIC"/>
    <property type="match status" value="1"/>
</dbReference>
<dbReference type="SUPFAM" id="SSF52540">
    <property type="entry name" value="P-loop containing nucleoside triphosphate hydrolases"/>
    <property type="match status" value="2"/>
</dbReference>
<dbReference type="PANTHER" id="PTHR47964">
    <property type="entry name" value="ATP-DEPENDENT DNA HELICASE HOMOLOG RECG, CHLOROPLASTIC"/>
    <property type="match status" value="1"/>
</dbReference>
<keyword evidence="11" id="KW-0413">Isomerase</keyword>
<dbReference type="InterPro" id="IPR027417">
    <property type="entry name" value="P-loop_NTPase"/>
</dbReference>
<dbReference type="SUPFAM" id="SSF50249">
    <property type="entry name" value="Nucleic acid-binding proteins"/>
    <property type="match status" value="1"/>
</dbReference>
<dbReference type="EMBL" id="JAKIKT010000006">
    <property type="protein sequence ID" value="MCL2915304.1"/>
    <property type="molecule type" value="Genomic_DNA"/>
</dbReference>
<dbReference type="CDD" id="cd04488">
    <property type="entry name" value="RecG_wedge_OBF"/>
    <property type="match status" value="1"/>
</dbReference>
<feature type="domain" description="Helicase C-terminal" evidence="17">
    <location>
        <begin position="480"/>
        <end position="626"/>
    </location>
</feature>
<evidence type="ECO:0000256" key="14">
    <source>
        <dbReference type="ARBA" id="ARBA00048988"/>
    </source>
</evidence>
<dbReference type="EC" id="5.6.2.4" evidence="13 15"/>
<dbReference type="Pfam" id="PF19833">
    <property type="entry name" value="RecG_dom3_C"/>
    <property type="match status" value="1"/>
</dbReference>
<dbReference type="InterPro" id="IPR001650">
    <property type="entry name" value="Helicase_C-like"/>
</dbReference>
<keyword evidence="8" id="KW-0238">DNA-binding</keyword>
<dbReference type="InterPro" id="IPR012340">
    <property type="entry name" value="NA-bd_OB-fold"/>
</dbReference>
<dbReference type="GO" id="GO:0016787">
    <property type="term" value="F:hydrolase activity"/>
    <property type="evidence" value="ECO:0007669"/>
    <property type="project" value="UniProtKB-KW"/>
</dbReference>
<keyword evidence="5 15" id="KW-0378">Hydrolase</keyword>
<evidence type="ECO:0000256" key="1">
    <source>
        <dbReference type="ARBA" id="ARBA00007504"/>
    </source>
</evidence>
<evidence type="ECO:0000256" key="9">
    <source>
        <dbReference type="ARBA" id="ARBA00023172"/>
    </source>
</evidence>
<evidence type="ECO:0000256" key="8">
    <source>
        <dbReference type="ARBA" id="ARBA00023125"/>
    </source>
</evidence>
<evidence type="ECO:0000256" key="15">
    <source>
        <dbReference type="RuleBase" id="RU363016"/>
    </source>
</evidence>
<dbReference type="Gene3D" id="2.40.50.140">
    <property type="entry name" value="Nucleic acid-binding proteins"/>
    <property type="match status" value="1"/>
</dbReference>
<dbReference type="InterPro" id="IPR047112">
    <property type="entry name" value="RecG/Mfd"/>
</dbReference>
<keyword evidence="9 15" id="KW-0233">DNA recombination</keyword>
<dbReference type="RefSeq" id="WP_249249879.1">
    <property type="nucleotide sequence ID" value="NZ_JAKIKT010000006.1"/>
</dbReference>
<dbReference type="PROSITE" id="PS51192">
    <property type="entry name" value="HELICASE_ATP_BIND_1"/>
    <property type="match status" value="1"/>
</dbReference>
<evidence type="ECO:0000259" key="17">
    <source>
        <dbReference type="PROSITE" id="PS51194"/>
    </source>
</evidence>
<dbReference type="Pfam" id="PF17191">
    <property type="entry name" value="RecG_wedge"/>
    <property type="match status" value="1"/>
</dbReference>
<evidence type="ECO:0000256" key="3">
    <source>
        <dbReference type="ARBA" id="ARBA00022741"/>
    </source>
</evidence>
<evidence type="ECO:0000256" key="6">
    <source>
        <dbReference type="ARBA" id="ARBA00022806"/>
    </source>
</evidence>
<dbReference type="CDD" id="cd17992">
    <property type="entry name" value="DEXHc_RecG"/>
    <property type="match status" value="1"/>
</dbReference>
<sequence length="691" mass="76424">MQRLDLIPITELKGVAAKMAERLAKLGITSVQDVLFHLPMRYEDRTRIYPIAELMPGSYATVEAEILSTQIINGRKRMLTCNVRDSSGPMTLRFFNFSMAQRNGMQNGMTIRAYGEIRAGKHQLEIIHPEYKLIQVGDAPALNDTLTPVYPTTEGIKQAGWIKLTDQALAMLTEDNLQELLPPALQPGGISLADAVRLLHRPPVSISQFDLEQGQHPAQQRLVQEELLAHNLSMLKLRQRSNQDKAVPLRATGQLLNPFLAELPFKPTNAQQRVVKDITADIEKPHPMMRLVQGDVGSGKTLVAAMAALQAIESGYQVAMMAPTELLAEQHAANFNSWFQPLGIKVGWLAGKLKGKARTQAQEEIASGEAAMVVGTHAIFQEQVSFNKLALIIIDEQHRFGVHQRLGLREKGASQGFQPHQLIMTATPIPRTLAMTAYADLDTSVIDELPPGRTPVTTVAISDVRRQEVIERVRQAALNDNRQAYWVCTLIEESEVLECQAAEDTAEELKLTLPELKVGLVHGRMKAAEKQSVMDEFKSGKLNLLVATTVIEVGVDVPNASLMIIENPERLGLAQLHQLRGRVGRGAVASHCVLLYKPPLSQTATKRLGVLRQSNDGFVIAQQDLEIRGPGEVLGTKQTGIADMKIADLVRDQSLIPHVQKLARHVMEQAPDNVDAIIYRWLGDREQFVQA</sequence>
<dbReference type="PROSITE" id="PS51194">
    <property type="entry name" value="HELICASE_CTER"/>
    <property type="match status" value="1"/>
</dbReference>
<comment type="function">
    <text evidence="15">Plays a critical role in recombination and DNA repair. Helps process Holliday junction intermediates to mature products by catalyzing branch migration. Has replication fork regression activity, unwinds stalled or blocked replication forks to make a HJ that can be resolved. Has a DNA unwinding activity characteristic of a DNA helicase with 3'-5' polarity.</text>
</comment>
<dbReference type="NCBIfam" id="NF008166">
    <property type="entry name" value="PRK10917.1-4"/>
    <property type="match status" value="1"/>
</dbReference>
<comment type="catalytic activity">
    <reaction evidence="12 15">
        <text>Couples ATP hydrolysis with the unwinding of duplex DNA by translocating in the 3'-5' direction.</text>
        <dbReference type="EC" id="5.6.2.4"/>
    </reaction>
</comment>
<keyword evidence="4 15" id="KW-0227">DNA damage</keyword>
<keyword evidence="19" id="KW-1185">Reference proteome</keyword>
<dbReference type="Pfam" id="PF00271">
    <property type="entry name" value="Helicase_C"/>
    <property type="match status" value="1"/>
</dbReference>
<dbReference type="NCBIfam" id="TIGR00643">
    <property type="entry name" value="recG"/>
    <property type="match status" value="1"/>
</dbReference>
<keyword evidence="10 15" id="KW-0234">DNA repair</keyword>
<dbReference type="NCBIfam" id="NF008165">
    <property type="entry name" value="PRK10917.1-3"/>
    <property type="match status" value="1"/>
</dbReference>
<dbReference type="InterPro" id="IPR033454">
    <property type="entry name" value="RecG_wedge"/>
</dbReference>
<gene>
    <name evidence="18" type="primary">recG</name>
    <name evidence="18" type="ORF">L2725_16200</name>
</gene>
<evidence type="ECO:0000256" key="11">
    <source>
        <dbReference type="ARBA" id="ARBA00023235"/>
    </source>
</evidence>
<comment type="catalytic activity">
    <reaction evidence="14 15">
        <text>ATP + H2O = ADP + phosphate + H(+)</text>
        <dbReference type="Rhea" id="RHEA:13065"/>
        <dbReference type="ChEBI" id="CHEBI:15377"/>
        <dbReference type="ChEBI" id="CHEBI:15378"/>
        <dbReference type="ChEBI" id="CHEBI:30616"/>
        <dbReference type="ChEBI" id="CHEBI:43474"/>
        <dbReference type="ChEBI" id="CHEBI:456216"/>
        <dbReference type="EC" id="5.6.2.4"/>
    </reaction>
</comment>
<protein>
    <recommendedName>
        <fullName evidence="2 15">ATP-dependent DNA helicase RecG</fullName>
        <ecNumber evidence="13 15">5.6.2.4</ecNumber>
    </recommendedName>
</protein>
<dbReference type="InterPro" id="IPR045562">
    <property type="entry name" value="RecG_dom3_C"/>
</dbReference>
<evidence type="ECO:0000256" key="4">
    <source>
        <dbReference type="ARBA" id="ARBA00022763"/>
    </source>
</evidence>
<keyword evidence="3 15" id="KW-0547">Nucleotide-binding</keyword>
<organism evidence="18 19">
    <name type="scientific">Shewanella corallii</name>
    <dbReference type="NCBI Taxonomy" id="560080"/>
    <lineage>
        <taxon>Bacteria</taxon>
        <taxon>Pseudomonadati</taxon>
        <taxon>Pseudomonadota</taxon>
        <taxon>Gammaproteobacteria</taxon>
        <taxon>Alteromonadales</taxon>
        <taxon>Shewanellaceae</taxon>
        <taxon>Shewanella</taxon>
    </lineage>
</organism>
<evidence type="ECO:0000256" key="5">
    <source>
        <dbReference type="ARBA" id="ARBA00022801"/>
    </source>
</evidence>
<keyword evidence="7 15" id="KW-0067">ATP-binding</keyword>
<evidence type="ECO:0000259" key="16">
    <source>
        <dbReference type="PROSITE" id="PS51192"/>
    </source>
</evidence>
<dbReference type="Gene3D" id="3.40.50.300">
    <property type="entry name" value="P-loop containing nucleotide triphosphate hydrolases"/>
    <property type="match status" value="2"/>
</dbReference>
<dbReference type="SMART" id="SM00487">
    <property type="entry name" value="DEXDc"/>
    <property type="match status" value="1"/>
</dbReference>
<feature type="domain" description="Helicase ATP-binding" evidence="16">
    <location>
        <begin position="281"/>
        <end position="446"/>
    </location>
</feature>
<dbReference type="NCBIfam" id="NF008168">
    <property type="entry name" value="PRK10917.2-2"/>
    <property type="match status" value="1"/>
</dbReference>
<evidence type="ECO:0000256" key="10">
    <source>
        <dbReference type="ARBA" id="ARBA00023204"/>
    </source>
</evidence>
<keyword evidence="6 15" id="KW-0347">Helicase</keyword>
<evidence type="ECO:0000256" key="2">
    <source>
        <dbReference type="ARBA" id="ARBA00017846"/>
    </source>
</evidence>
<name>A0ABT0NA62_9GAMM</name>
<dbReference type="InterPro" id="IPR011545">
    <property type="entry name" value="DEAD/DEAH_box_helicase_dom"/>
</dbReference>
<dbReference type="SMART" id="SM00490">
    <property type="entry name" value="HELICc"/>
    <property type="match status" value="1"/>
</dbReference>
<comment type="caution">
    <text evidence="18">The sequence shown here is derived from an EMBL/GenBank/DDBJ whole genome shotgun (WGS) entry which is preliminary data.</text>
</comment>
<evidence type="ECO:0000313" key="18">
    <source>
        <dbReference type="EMBL" id="MCL2915304.1"/>
    </source>
</evidence>
<dbReference type="InterPro" id="IPR004609">
    <property type="entry name" value="ATP-dep_DNA_helicase_RecG"/>
</dbReference>
<evidence type="ECO:0000256" key="12">
    <source>
        <dbReference type="ARBA" id="ARBA00034617"/>
    </source>
</evidence>
<evidence type="ECO:0000256" key="13">
    <source>
        <dbReference type="ARBA" id="ARBA00034808"/>
    </source>
</evidence>
<comment type="similarity">
    <text evidence="1 15">Belongs to the helicase family. RecG subfamily.</text>
</comment>
<evidence type="ECO:0000313" key="19">
    <source>
        <dbReference type="Proteomes" id="UP001202831"/>
    </source>
</evidence>